<comment type="caution">
    <text evidence="2">The sequence shown here is derived from an EMBL/GenBank/DDBJ whole genome shotgun (WGS) entry which is preliminary data.</text>
</comment>
<evidence type="ECO:0000313" key="2">
    <source>
        <dbReference type="EMBL" id="MCG9026216.1"/>
    </source>
</evidence>
<gene>
    <name evidence="2" type="ORF">LH440_09930</name>
</gene>
<keyword evidence="1" id="KW-0812">Transmembrane</keyword>
<sequence length="129" mass="14532">MLPCWPLPCPLAVRKKKLRLLTLLLLRPLKLLLLKPLLRPLKLLLPRLLTLLLRPLMLLLRLLTLLLPRLLMLLPLRPKKRSSNSCFLNGGFGHHATKTLLTQGFCFGGKAPPDQQKPGICSFSCCCLP</sequence>
<organism evidence="2 3">
    <name type="scientific">Laribacter hongkongensis</name>
    <dbReference type="NCBI Taxonomy" id="168471"/>
    <lineage>
        <taxon>Bacteria</taxon>
        <taxon>Pseudomonadati</taxon>
        <taxon>Pseudomonadota</taxon>
        <taxon>Betaproteobacteria</taxon>
        <taxon>Neisseriales</taxon>
        <taxon>Aquaspirillaceae</taxon>
        <taxon>Laribacter</taxon>
    </lineage>
</organism>
<proteinExistence type="predicted"/>
<dbReference type="RefSeq" id="WP_239894079.1">
    <property type="nucleotide sequence ID" value="NZ_JAJAXM010000016.1"/>
</dbReference>
<evidence type="ECO:0000256" key="1">
    <source>
        <dbReference type="SAM" id="Phobius"/>
    </source>
</evidence>
<evidence type="ECO:0000313" key="3">
    <source>
        <dbReference type="Proteomes" id="UP001200247"/>
    </source>
</evidence>
<dbReference type="AlphaFoldDB" id="A0ABD4SSJ0"/>
<dbReference type="Proteomes" id="UP001200247">
    <property type="component" value="Unassembled WGS sequence"/>
</dbReference>
<name>A0ABD4SSJ0_9NEIS</name>
<keyword evidence="1" id="KW-0472">Membrane</keyword>
<accession>A0ABD4SSJ0</accession>
<reference evidence="2 3" key="1">
    <citation type="submission" date="2021-10" db="EMBL/GenBank/DDBJ databases">
        <title>Whole-genome sequencing analysis of Laribacter hongkongensis: virulence gene profiles, carbohydrate-active enzyme prediction, and antimicrobial resistance characterization.</title>
        <authorList>
            <person name="Yuan P."/>
            <person name="Zhan Y."/>
            <person name="Chen D."/>
        </authorList>
    </citation>
    <scope>NUCLEOTIDE SEQUENCE [LARGE SCALE GENOMIC DNA]</scope>
    <source>
        <strain evidence="2 3">W67</strain>
    </source>
</reference>
<feature type="transmembrane region" description="Helical" evidence="1">
    <location>
        <begin position="58"/>
        <end position="76"/>
    </location>
</feature>
<dbReference type="EMBL" id="JAJAXM010000016">
    <property type="protein sequence ID" value="MCG9026216.1"/>
    <property type="molecule type" value="Genomic_DNA"/>
</dbReference>
<protein>
    <submittedName>
        <fullName evidence="2">Uncharacterized protein</fullName>
    </submittedName>
</protein>
<keyword evidence="1" id="KW-1133">Transmembrane helix</keyword>